<accession>A0A1G8UF95</accession>
<sequence length="163" mass="17810">MKSIRLMLFSSFLMAACSSQLAISAALEDPVYHGRLKVYKGKDGSELTCTLAFENGSFNFKDIEGCENDKASHFILEEVPSAAFITFYDAPDCASHDNFIIKMKTVKHPTTTLKAVELTEAAKKLPNEVIAPGIIMISKENDQGDIKDKLSCVKIERSSGPGS</sequence>
<dbReference type="STRING" id="89065.SAMN05216605_1361"/>
<feature type="signal peptide" evidence="1">
    <location>
        <begin position="1"/>
        <end position="15"/>
    </location>
</feature>
<protein>
    <recommendedName>
        <fullName evidence="4">Lipoprotein</fullName>
    </recommendedName>
</protein>
<evidence type="ECO:0000256" key="1">
    <source>
        <dbReference type="SAM" id="SignalP"/>
    </source>
</evidence>
<keyword evidence="3" id="KW-1185">Reference proteome</keyword>
<feature type="chain" id="PRO_5013175969" description="Lipoprotein" evidence="1">
    <location>
        <begin position="16"/>
        <end position="163"/>
    </location>
</feature>
<reference evidence="3" key="1">
    <citation type="submission" date="2016-10" db="EMBL/GenBank/DDBJ databases">
        <authorList>
            <person name="Varghese N."/>
            <person name="Submissions S."/>
        </authorList>
    </citation>
    <scope>NUCLEOTIDE SEQUENCE [LARGE SCALE GENOMIC DNA]</scope>
    <source>
        <strain evidence="3">ATCC 700689</strain>
    </source>
</reference>
<evidence type="ECO:0008006" key="4">
    <source>
        <dbReference type="Google" id="ProtNLM"/>
    </source>
</evidence>
<evidence type="ECO:0000313" key="2">
    <source>
        <dbReference type="EMBL" id="SDJ52473.1"/>
    </source>
</evidence>
<dbReference type="Proteomes" id="UP000182894">
    <property type="component" value="Unassembled WGS sequence"/>
</dbReference>
<organism evidence="2 3">
    <name type="scientific">Pseudomonas abietaniphila</name>
    <dbReference type="NCBI Taxonomy" id="89065"/>
    <lineage>
        <taxon>Bacteria</taxon>
        <taxon>Pseudomonadati</taxon>
        <taxon>Pseudomonadota</taxon>
        <taxon>Gammaproteobacteria</taxon>
        <taxon>Pseudomonadales</taxon>
        <taxon>Pseudomonadaceae</taxon>
        <taxon>Pseudomonas</taxon>
    </lineage>
</organism>
<name>A0A1G8UF95_9PSED</name>
<dbReference type="AlphaFoldDB" id="A0A1G8UF95"/>
<evidence type="ECO:0000313" key="3">
    <source>
        <dbReference type="Proteomes" id="UP000182894"/>
    </source>
</evidence>
<dbReference type="PROSITE" id="PS51257">
    <property type="entry name" value="PROKAR_LIPOPROTEIN"/>
    <property type="match status" value="1"/>
</dbReference>
<proteinExistence type="predicted"/>
<gene>
    <name evidence="2" type="ORF">SAMN05216605_1361</name>
</gene>
<dbReference type="EMBL" id="FNCO01000036">
    <property type="protein sequence ID" value="SDJ52473.1"/>
    <property type="molecule type" value="Genomic_DNA"/>
</dbReference>
<keyword evidence="1" id="KW-0732">Signal</keyword>